<feature type="compositionally biased region" description="Basic and acidic residues" evidence="1">
    <location>
        <begin position="116"/>
        <end position="133"/>
    </location>
</feature>
<protein>
    <submittedName>
        <fullName evidence="2">Uncharacterized protein</fullName>
    </submittedName>
</protein>
<proteinExistence type="predicted"/>
<evidence type="ECO:0000313" key="3">
    <source>
        <dbReference type="Proteomes" id="UP000315010"/>
    </source>
</evidence>
<dbReference type="EMBL" id="SJPJ01000001">
    <property type="protein sequence ID" value="TWT84641.1"/>
    <property type="molecule type" value="Genomic_DNA"/>
</dbReference>
<name>A0A5C5ZCV7_9BACT</name>
<reference evidence="2 3" key="1">
    <citation type="submission" date="2019-02" db="EMBL/GenBank/DDBJ databases">
        <title>Deep-cultivation of Planctomycetes and their phenomic and genomic characterization uncovers novel biology.</title>
        <authorList>
            <person name="Wiegand S."/>
            <person name="Jogler M."/>
            <person name="Boedeker C."/>
            <person name="Pinto D."/>
            <person name="Vollmers J."/>
            <person name="Rivas-Marin E."/>
            <person name="Kohn T."/>
            <person name="Peeters S.H."/>
            <person name="Heuer A."/>
            <person name="Rast P."/>
            <person name="Oberbeckmann S."/>
            <person name="Bunk B."/>
            <person name="Jeske O."/>
            <person name="Meyerdierks A."/>
            <person name="Storesund J.E."/>
            <person name="Kallscheuer N."/>
            <person name="Luecker S."/>
            <person name="Lage O.M."/>
            <person name="Pohl T."/>
            <person name="Merkel B.J."/>
            <person name="Hornburger P."/>
            <person name="Mueller R.-W."/>
            <person name="Bruemmer F."/>
            <person name="Labrenz M."/>
            <person name="Spormann A.M."/>
            <person name="Op Den Camp H."/>
            <person name="Overmann J."/>
            <person name="Amann R."/>
            <person name="Jetten M.S.M."/>
            <person name="Mascher T."/>
            <person name="Medema M.H."/>
            <person name="Devos D.P."/>
            <person name="Kaster A.-K."/>
            <person name="Ovreas L."/>
            <person name="Rohde M."/>
            <person name="Galperin M.Y."/>
            <person name="Jogler C."/>
        </authorList>
    </citation>
    <scope>NUCLEOTIDE SEQUENCE [LARGE SCALE GENOMIC DNA]</scope>
    <source>
        <strain evidence="2 3">CA13</strain>
    </source>
</reference>
<dbReference type="Proteomes" id="UP000315010">
    <property type="component" value="Unassembled WGS sequence"/>
</dbReference>
<keyword evidence="3" id="KW-1185">Reference proteome</keyword>
<organism evidence="2 3">
    <name type="scientific">Novipirellula herctigrandis</name>
    <dbReference type="NCBI Taxonomy" id="2527986"/>
    <lineage>
        <taxon>Bacteria</taxon>
        <taxon>Pseudomonadati</taxon>
        <taxon>Planctomycetota</taxon>
        <taxon>Planctomycetia</taxon>
        <taxon>Pirellulales</taxon>
        <taxon>Pirellulaceae</taxon>
        <taxon>Novipirellula</taxon>
    </lineage>
</organism>
<sequence length="172" mass="18799">MVAFFRQDRVHHQIRDFQIVGSVSQETSDVAGIAADQANPKLSIGGQPKSVARATERLSDRNNDAFPVVELKAICRGSAGLTHGNPWSLLLGIQFQDPLPRQNTCGISLPIRVKQHEVDESNGDSRRPGELGKGRSLMFGEGQLPSRSVSRMPEKYPIQTQKGRLSSLPTTA</sequence>
<comment type="caution">
    <text evidence="2">The sequence shown here is derived from an EMBL/GenBank/DDBJ whole genome shotgun (WGS) entry which is preliminary data.</text>
</comment>
<feature type="compositionally biased region" description="Polar residues" evidence="1">
    <location>
        <begin position="158"/>
        <end position="172"/>
    </location>
</feature>
<evidence type="ECO:0000256" key="1">
    <source>
        <dbReference type="SAM" id="MobiDB-lite"/>
    </source>
</evidence>
<accession>A0A5C5ZCV7</accession>
<evidence type="ECO:0000313" key="2">
    <source>
        <dbReference type="EMBL" id="TWT84641.1"/>
    </source>
</evidence>
<feature type="region of interest" description="Disordered" evidence="1">
    <location>
        <begin position="116"/>
        <end position="172"/>
    </location>
</feature>
<dbReference type="AlphaFoldDB" id="A0A5C5ZCV7"/>
<gene>
    <name evidence="2" type="ORF">CA13_61210</name>
</gene>